<dbReference type="CDD" id="cd00167">
    <property type="entry name" value="SANT"/>
    <property type="match status" value="1"/>
</dbReference>
<dbReference type="AlphaFoldDB" id="A0A8T3C6D5"/>
<keyword evidence="2" id="KW-1185">Reference proteome</keyword>
<organism evidence="1 2">
    <name type="scientific">Dendrobium nobile</name>
    <name type="common">Orchid</name>
    <dbReference type="NCBI Taxonomy" id="94219"/>
    <lineage>
        <taxon>Eukaryota</taxon>
        <taxon>Viridiplantae</taxon>
        <taxon>Streptophyta</taxon>
        <taxon>Embryophyta</taxon>
        <taxon>Tracheophyta</taxon>
        <taxon>Spermatophyta</taxon>
        <taxon>Magnoliopsida</taxon>
        <taxon>Liliopsida</taxon>
        <taxon>Asparagales</taxon>
        <taxon>Orchidaceae</taxon>
        <taxon>Epidendroideae</taxon>
        <taxon>Malaxideae</taxon>
        <taxon>Dendrobiinae</taxon>
        <taxon>Dendrobium</taxon>
    </lineage>
</organism>
<proteinExistence type="predicted"/>
<evidence type="ECO:0000313" key="2">
    <source>
        <dbReference type="Proteomes" id="UP000829196"/>
    </source>
</evidence>
<protein>
    <recommendedName>
        <fullName evidence="3">Myb-like domain-containing protein</fullName>
    </recommendedName>
</protein>
<reference evidence="1" key="1">
    <citation type="journal article" date="2022" name="Front. Genet.">
        <title>Chromosome-Scale Assembly of the Dendrobium nobile Genome Provides Insights Into the Molecular Mechanism of the Biosynthesis of the Medicinal Active Ingredient of Dendrobium.</title>
        <authorList>
            <person name="Xu Q."/>
            <person name="Niu S.-C."/>
            <person name="Li K.-L."/>
            <person name="Zheng P.-J."/>
            <person name="Zhang X.-J."/>
            <person name="Jia Y."/>
            <person name="Liu Y."/>
            <person name="Niu Y.-X."/>
            <person name="Yu L.-H."/>
            <person name="Chen D.-F."/>
            <person name="Zhang G.-Q."/>
        </authorList>
    </citation>
    <scope>NUCLEOTIDE SEQUENCE</scope>
    <source>
        <tissue evidence="1">Leaf</tissue>
    </source>
</reference>
<dbReference type="PANTHER" id="PTHR46872:SF10">
    <property type="entry name" value="MYB-LIKE DOMAIN-CONTAINING PROTEIN"/>
    <property type="match status" value="1"/>
</dbReference>
<name>A0A8T3C6D5_DENNO</name>
<evidence type="ECO:0008006" key="3">
    <source>
        <dbReference type="Google" id="ProtNLM"/>
    </source>
</evidence>
<comment type="caution">
    <text evidence="1">The sequence shown here is derived from an EMBL/GenBank/DDBJ whole genome shotgun (WGS) entry which is preliminary data.</text>
</comment>
<sequence>MYNRQPCVTDDSYQFSYEHLRQMECAGYFRASTEVSPFKFVSGKHHVSDKECFDSREDPKASLEGGDYHICSVAKDMDYRMRTDGVSSMFTDVTSSLDYAVTSSLAAERSLGTEAVENGKRSSNYFCDDAVNKRARQDNEAGKLEQLHENSFASIPPEGKLPEEAEWRRAAAGVDANDKSFEADNLSLPLLTSNPAEVATGLDQPAWFSLYPGYEIDHRIMGFDQLEDTYFQFSDHPHRRHVPVGPVHQADLPKWITRDSNIASDNGTTSYADPDEASADKWLGTCVLPMPDRDSIAKDVRSFYSKIVCDCTDEGSINCVRKHVMEARENLMRSLGQEEFIQMGFSHMGESVAQTWTEEEENLFHEVVLSNPESAGRNFWAALRKAFPSTSFKELVSYYFNVFVLRKRAHQNRFDRWNVDSDNDEWQESSDVEFPLSEEGEEECEVPLVRIEGDEGSAIQTIDRNSTDSAEDRHVQVDSSTSYEGLNILKCGDDEILNMADYDHSNAHGDSKPWKMNSVGANNEDVDCSPTHNVIE</sequence>
<dbReference type="Proteomes" id="UP000829196">
    <property type="component" value="Unassembled WGS sequence"/>
</dbReference>
<dbReference type="InterPro" id="IPR001005">
    <property type="entry name" value="SANT/Myb"/>
</dbReference>
<accession>A0A8T3C6D5</accession>
<dbReference type="PANTHER" id="PTHR46872">
    <property type="entry name" value="DNA BINDING PROTEIN"/>
    <property type="match status" value="1"/>
</dbReference>
<dbReference type="OrthoDB" id="1908944at2759"/>
<dbReference type="EMBL" id="JAGYWB010000004">
    <property type="protein sequence ID" value="KAI0525151.1"/>
    <property type="molecule type" value="Genomic_DNA"/>
</dbReference>
<gene>
    <name evidence="1" type="ORF">KFK09_004543</name>
</gene>
<evidence type="ECO:0000313" key="1">
    <source>
        <dbReference type="EMBL" id="KAI0525151.1"/>
    </source>
</evidence>